<dbReference type="InterPro" id="IPR020843">
    <property type="entry name" value="ER"/>
</dbReference>
<accession>A0ABP8U5G8</accession>
<dbReference type="PANTHER" id="PTHR43482:SF1">
    <property type="entry name" value="PROTEIN AST1-RELATED"/>
    <property type="match status" value="1"/>
</dbReference>
<dbReference type="Proteomes" id="UP001501442">
    <property type="component" value="Unassembled WGS sequence"/>
</dbReference>
<dbReference type="InterPro" id="IPR011032">
    <property type="entry name" value="GroES-like_sf"/>
</dbReference>
<dbReference type="PANTHER" id="PTHR43482">
    <property type="entry name" value="PROTEIN AST1-RELATED"/>
    <property type="match status" value="1"/>
</dbReference>
<dbReference type="EMBL" id="BAABHK010000002">
    <property type="protein sequence ID" value="GAA4622285.1"/>
    <property type="molecule type" value="Genomic_DNA"/>
</dbReference>
<dbReference type="InterPro" id="IPR013154">
    <property type="entry name" value="ADH-like_N"/>
</dbReference>
<sequence length="308" mass="31037">MRAMAFSGFGEPLVPADLPRPEPGPGEVLVRVLASSVNGFDLGSLGGFLKGAYEYEFPVVLGKDFAGEVTATGSEVTAVDVGDQVFGVVMRPTLGQGGFAEYVVVNAEYGLARIPDGLGHARAGALGLAGTAALNAVDSVAPRAGETVLISGATGGVGAYAVQFAVARGATVIATAAPGAQAAFVTALGAAWTVDPADLTAQVRAVAPDGVDTALHLAGDGPTVARLLARGGRMASTVHFTPDEPAERDIKATTVMSDPNPATLTRLAADVTEGRLRVPIARTYPLAEAAQAVTDFTAGTLGKLAVTI</sequence>
<comment type="caution">
    <text evidence="2">The sequence shown here is derived from an EMBL/GenBank/DDBJ whole genome shotgun (WGS) entry which is preliminary data.</text>
</comment>
<dbReference type="InterPro" id="IPR036291">
    <property type="entry name" value="NAD(P)-bd_dom_sf"/>
</dbReference>
<evidence type="ECO:0000313" key="2">
    <source>
        <dbReference type="EMBL" id="GAA4622285.1"/>
    </source>
</evidence>
<evidence type="ECO:0000259" key="1">
    <source>
        <dbReference type="SMART" id="SM00829"/>
    </source>
</evidence>
<dbReference type="Pfam" id="PF08240">
    <property type="entry name" value="ADH_N"/>
    <property type="match status" value="1"/>
</dbReference>
<dbReference type="SMART" id="SM00829">
    <property type="entry name" value="PKS_ER"/>
    <property type="match status" value="1"/>
</dbReference>
<gene>
    <name evidence="2" type="ORF">GCM10023196_013850</name>
</gene>
<dbReference type="CDD" id="cd05289">
    <property type="entry name" value="MDR_like_2"/>
    <property type="match status" value="1"/>
</dbReference>
<dbReference type="RefSeq" id="WP_345429806.1">
    <property type="nucleotide sequence ID" value="NZ_BAABHK010000002.1"/>
</dbReference>
<feature type="domain" description="Enoyl reductase (ER)" evidence="1">
    <location>
        <begin position="8"/>
        <end position="306"/>
    </location>
</feature>
<reference evidence="3" key="1">
    <citation type="journal article" date="2019" name="Int. J. Syst. Evol. Microbiol.">
        <title>The Global Catalogue of Microorganisms (GCM) 10K type strain sequencing project: providing services to taxonomists for standard genome sequencing and annotation.</title>
        <authorList>
            <consortium name="The Broad Institute Genomics Platform"/>
            <consortium name="The Broad Institute Genome Sequencing Center for Infectious Disease"/>
            <person name="Wu L."/>
            <person name="Ma J."/>
        </authorList>
    </citation>
    <scope>NUCLEOTIDE SEQUENCE [LARGE SCALE GENOMIC DNA]</scope>
    <source>
        <strain evidence="3">JCM 17939</strain>
    </source>
</reference>
<name>A0ABP8U5G8_9ACTN</name>
<protein>
    <submittedName>
        <fullName evidence="2">NADP-dependent oxidoreductase</fullName>
    </submittedName>
</protein>
<keyword evidence="3" id="KW-1185">Reference proteome</keyword>
<proteinExistence type="predicted"/>
<dbReference type="Gene3D" id="3.90.180.10">
    <property type="entry name" value="Medium-chain alcohol dehydrogenases, catalytic domain"/>
    <property type="match status" value="1"/>
</dbReference>
<organism evidence="2 3">
    <name type="scientific">Actinoallomurus vinaceus</name>
    <dbReference type="NCBI Taxonomy" id="1080074"/>
    <lineage>
        <taxon>Bacteria</taxon>
        <taxon>Bacillati</taxon>
        <taxon>Actinomycetota</taxon>
        <taxon>Actinomycetes</taxon>
        <taxon>Streptosporangiales</taxon>
        <taxon>Thermomonosporaceae</taxon>
        <taxon>Actinoallomurus</taxon>
    </lineage>
</organism>
<dbReference type="Gene3D" id="3.40.50.720">
    <property type="entry name" value="NAD(P)-binding Rossmann-like Domain"/>
    <property type="match status" value="1"/>
</dbReference>
<dbReference type="Pfam" id="PF13602">
    <property type="entry name" value="ADH_zinc_N_2"/>
    <property type="match status" value="1"/>
</dbReference>
<dbReference type="SUPFAM" id="SSF50129">
    <property type="entry name" value="GroES-like"/>
    <property type="match status" value="1"/>
</dbReference>
<dbReference type="SUPFAM" id="SSF51735">
    <property type="entry name" value="NAD(P)-binding Rossmann-fold domains"/>
    <property type="match status" value="1"/>
</dbReference>
<evidence type="ECO:0000313" key="3">
    <source>
        <dbReference type="Proteomes" id="UP001501442"/>
    </source>
</evidence>
<dbReference type="InterPro" id="IPR052585">
    <property type="entry name" value="Lipid_raft_assoc_Zn_ADH"/>
</dbReference>